<dbReference type="EMBL" id="AUSU01004189">
    <property type="protein sequence ID" value="EPS65500.1"/>
    <property type="molecule type" value="Genomic_DNA"/>
</dbReference>
<evidence type="ECO:0008006" key="3">
    <source>
        <dbReference type="Google" id="ProtNLM"/>
    </source>
</evidence>
<evidence type="ECO:0000313" key="2">
    <source>
        <dbReference type="Proteomes" id="UP000015453"/>
    </source>
</evidence>
<dbReference type="PANTHER" id="PTHR33116">
    <property type="entry name" value="REVERSE TRANSCRIPTASE ZINC-BINDING DOMAIN-CONTAINING PROTEIN-RELATED-RELATED"/>
    <property type="match status" value="1"/>
</dbReference>
<gene>
    <name evidence="1" type="ORF">M569_09277</name>
</gene>
<reference evidence="1 2" key="1">
    <citation type="journal article" date="2013" name="BMC Genomics">
        <title>The miniature genome of a carnivorous plant Genlisea aurea contains a low number of genes and short non-coding sequences.</title>
        <authorList>
            <person name="Leushkin E.V."/>
            <person name="Sutormin R.A."/>
            <person name="Nabieva E.R."/>
            <person name="Penin A.A."/>
            <person name="Kondrashov A.S."/>
            <person name="Logacheva M.D."/>
        </authorList>
    </citation>
    <scope>NUCLEOTIDE SEQUENCE [LARGE SCALE GENOMIC DNA]</scope>
</reference>
<feature type="non-terminal residue" evidence="1">
    <location>
        <position position="1"/>
    </location>
</feature>
<organism evidence="1 2">
    <name type="scientific">Genlisea aurea</name>
    <dbReference type="NCBI Taxonomy" id="192259"/>
    <lineage>
        <taxon>Eukaryota</taxon>
        <taxon>Viridiplantae</taxon>
        <taxon>Streptophyta</taxon>
        <taxon>Embryophyta</taxon>
        <taxon>Tracheophyta</taxon>
        <taxon>Spermatophyta</taxon>
        <taxon>Magnoliopsida</taxon>
        <taxon>eudicotyledons</taxon>
        <taxon>Gunneridae</taxon>
        <taxon>Pentapetalae</taxon>
        <taxon>asterids</taxon>
        <taxon>lamiids</taxon>
        <taxon>Lamiales</taxon>
        <taxon>Lentibulariaceae</taxon>
        <taxon>Genlisea</taxon>
    </lineage>
</organism>
<protein>
    <recommendedName>
        <fullName evidence="3">Reverse transcriptase zinc-binding domain-containing protein</fullName>
    </recommendedName>
</protein>
<accession>S8CF63</accession>
<dbReference type="Proteomes" id="UP000015453">
    <property type="component" value="Unassembled WGS sequence"/>
</dbReference>
<dbReference type="PANTHER" id="PTHR33116:SF86">
    <property type="entry name" value="REVERSE TRANSCRIPTASE DOMAIN-CONTAINING PROTEIN"/>
    <property type="match status" value="1"/>
</dbReference>
<evidence type="ECO:0000313" key="1">
    <source>
        <dbReference type="EMBL" id="EPS65500.1"/>
    </source>
</evidence>
<keyword evidence="2" id="KW-1185">Reference proteome</keyword>
<proteinExistence type="predicted"/>
<feature type="non-terminal residue" evidence="1">
    <location>
        <position position="253"/>
    </location>
</feature>
<comment type="caution">
    <text evidence="1">The sequence shown here is derived from an EMBL/GenBank/DDBJ whole genome shotgun (WGS) entry which is preliminary data.</text>
</comment>
<dbReference type="AlphaFoldDB" id="S8CF63"/>
<name>S8CF63_9LAMI</name>
<sequence length="253" mass="29678">SSFSFLRDRVWDKIKGWQSKLLSMAGKEVLIKAILQAVPVYAMQIFRLPRRVLSDLERLFSNFWWHERQNRRFHWAKWKKICQPKALGGMGFKELDHFNKSLLAKQAWRLLKFPERLPSRIIKAKYYPNCSFEEAQLGRRPSFTWRSIFSVKTLVQNGSRWRIGDGRSINIWNDRWLSAYPISRPRINNHEGGIPTTVADIRTGQQGWNVELIRQTFSPKETSMILPLPLSDISASDELYWHPTTSGLFTVKS</sequence>
<dbReference type="OrthoDB" id="913740at2759"/>